<proteinExistence type="inferred from homology"/>
<comment type="cofactor">
    <cofactor evidence="1">
        <name>pyrroloquinoline quinone</name>
        <dbReference type="ChEBI" id="CHEBI:58442"/>
    </cofactor>
</comment>
<dbReference type="GO" id="GO:0016020">
    <property type="term" value="C:membrane"/>
    <property type="evidence" value="ECO:0007669"/>
    <property type="project" value="InterPro"/>
</dbReference>
<feature type="domain" description="Pyrrolo-quinoline quinone repeat" evidence="6">
    <location>
        <begin position="66"/>
        <end position="662"/>
    </location>
</feature>
<dbReference type="EMBL" id="JABXXR010000035">
    <property type="protein sequence ID" value="NVN40288.1"/>
    <property type="molecule type" value="Genomic_DNA"/>
</dbReference>
<dbReference type="InterPro" id="IPR017511">
    <property type="entry name" value="PQQ_mDH"/>
</dbReference>
<evidence type="ECO:0000259" key="6">
    <source>
        <dbReference type="Pfam" id="PF01011"/>
    </source>
</evidence>
<dbReference type="PANTHER" id="PTHR32303:SF4">
    <property type="entry name" value="QUINOPROTEIN GLUCOSE DEHYDROGENASE"/>
    <property type="match status" value="1"/>
</dbReference>
<gene>
    <name evidence="7" type="ORF">HUK82_06865</name>
</gene>
<sequence length="687" mass="73551">MNKSSFFLAATFLSSVHLAFAQSSPNSPATAMSLGTPDTSSQSSPQASPFAASGTSGDVAAHPGEWTHYGNSAYGTRYSPLSDITPQNVGRLTQAWVYHSGMKPAGASMNGGLEVTPLMVDNKLYGCTAYNTIFALDPNTGKEVWKYDPKVDSRGVSHPVCRGVAFYRVPANISVPDCQTRILTATIDNRLIAIDAKTGEKCRSFGKNGEVNLLDHMGDFPRGWSYPTSPPTIVRDTAVVGALVIDNQSTKVPPGVVRGFDVVTGAFKWAFDVAHPDDHSEPGPGKTYTPSTPNSWTVASADDGLGLVYVPMGNGSPDYFGGNRTLETDKYSSSVVALDAETGAVRWHFQAIHHDLWDYDLAAQPVLTDISTESGTIPGLLLPTKTGQIFVLDRRTGKPLSKIAEKPVPLSEIAGEKSSPTQPFSIDMPSFAGPDLSEADMWGVTPFDQLYCRIKYKLAEYKGIFTPLRTGPSVRTPGELGGIDWGSVSVDEDHGIMIVNSNLMADYDELISRQEADKEHLYPAANPLGENAPGAAMAGTPYGVHWGAFLTPLHIPCQKPPYGFLSAVDLKTHKLLWKKRLGNAANSGPWGIASHIPLPLGTPNIGGSIVTKGGLIFIAATQDQYFRAVDIKTGKTLWSEQLPAGGHSTPITYKTDDGSQFVLIAAGGNLSMQTTVGDELIAFKVKE</sequence>
<evidence type="ECO:0000256" key="2">
    <source>
        <dbReference type="ARBA" id="ARBA00008156"/>
    </source>
</evidence>
<keyword evidence="8" id="KW-1185">Reference proteome</keyword>
<name>A0A850P8Q7_9PROT</name>
<comment type="similarity">
    <text evidence="2">Belongs to the bacterial PQQ dehydrogenase family.</text>
</comment>
<dbReference type="AlphaFoldDB" id="A0A850P8Q7"/>
<dbReference type="SUPFAM" id="SSF50998">
    <property type="entry name" value="Quinoprotein alcohol dehydrogenase-like"/>
    <property type="match status" value="1"/>
</dbReference>
<dbReference type="InterPro" id="IPR011047">
    <property type="entry name" value="Quinoprotein_ADH-like_sf"/>
</dbReference>
<dbReference type="PANTHER" id="PTHR32303">
    <property type="entry name" value="QUINOPROTEIN ALCOHOL DEHYDROGENASE (CYTOCHROME C)"/>
    <property type="match status" value="1"/>
</dbReference>
<feature type="region of interest" description="Disordered" evidence="4">
    <location>
        <begin position="27"/>
        <end position="57"/>
    </location>
</feature>
<feature type="chain" id="PRO_5032824015" evidence="5">
    <location>
        <begin position="22"/>
        <end position="687"/>
    </location>
</feature>
<evidence type="ECO:0000313" key="8">
    <source>
        <dbReference type="Proteomes" id="UP000585665"/>
    </source>
</evidence>
<dbReference type="GO" id="GO:0008876">
    <property type="term" value="F:quinoprotein glucose dehydrogenase activity"/>
    <property type="evidence" value="ECO:0007669"/>
    <property type="project" value="TreeGrafter"/>
</dbReference>
<evidence type="ECO:0000256" key="4">
    <source>
        <dbReference type="SAM" id="MobiDB-lite"/>
    </source>
</evidence>
<evidence type="ECO:0000256" key="5">
    <source>
        <dbReference type="SAM" id="SignalP"/>
    </source>
</evidence>
<dbReference type="RefSeq" id="WP_176613258.1">
    <property type="nucleotide sequence ID" value="NZ_JABXXR010000035.1"/>
</dbReference>
<dbReference type="InterPro" id="IPR002372">
    <property type="entry name" value="PQQ_rpt_dom"/>
</dbReference>
<feature type="signal peptide" evidence="5">
    <location>
        <begin position="1"/>
        <end position="21"/>
    </location>
</feature>
<dbReference type="SMART" id="SM00564">
    <property type="entry name" value="PQQ"/>
    <property type="match status" value="7"/>
</dbReference>
<evidence type="ECO:0000256" key="3">
    <source>
        <dbReference type="ARBA" id="ARBA00023002"/>
    </source>
</evidence>
<protein>
    <submittedName>
        <fullName evidence="7">Pyrroloquinoline quinone-dependent dehydrogenase</fullName>
    </submittedName>
</protein>
<keyword evidence="3" id="KW-0560">Oxidoreductase</keyword>
<accession>A0A850P8Q7</accession>
<feature type="compositionally biased region" description="Low complexity" evidence="4">
    <location>
        <begin position="40"/>
        <end position="53"/>
    </location>
</feature>
<keyword evidence="5" id="KW-0732">Signal</keyword>
<dbReference type="GO" id="GO:0048038">
    <property type="term" value="F:quinone binding"/>
    <property type="evidence" value="ECO:0007669"/>
    <property type="project" value="InterPro"/>
</dbReference>
<organism evidence="7 8">
    <name type="scientific">Ameyamaea chiangmaiensis</name>
    <dbReference type="NCBI Taxonomy" id="442969"/>
    <lineage>
        <taxon>Bacteria</taxon>
        <taxon>Pseudomonadati</taxon>
        <taxon>Pseudomonadota</taxon>
        <taxon>Alphaproteobacteria</taxon>
        <taxon>Acetobacterales</taxon>
        <taxon>Acetobacteraceae</taxon>
        <taxon>Ameyamaea</taxon>
    </lineage>
</organism>
<evidence type="ECO:0000256" key="1">
    <source>
        <dbReference type="ARBA" id="ARBA00001931"/>
    </source>
</evidence>
<evidence type="ECO:0000313" key="7">
    <source>
        <dbReference type="EMBL" id="NVN40288.1"/>
    </source>
</evidence>
<comment type="caution">
    <text evidence="7">The sequence shown here is derived from an EMBL/GenBank/DDBJ whole genome shotgun (WGS) entry which is preliminary data.</text>
</comment>
<dbReference type="InterPro" id="IPR018391">
    <property type="entry name" value="PQQ_b-propeller_rpt"/>
</dbReference>
<dbReference type="Pfam" id="PF01011">
    <property type="entry name" value="PQQ"/>
    <property type="match status" value="1"/>
</dbReference>
<reference evidence="7 8" key="1">
    <citation type="submission" date="2020-06" db="EMBL/GenBank/DDBJ databases">
        <title>Description of novel acetic acid bacteria.</title>
        <authorList>
            <person name="Sombolestani A."/>
        </authorList>
    </citation>
    <scope>NUCLEOTIDE SEQUENCE [LARGE SCALE GENOMIC DNA]</scope>
    <source>
        <strain evidence="7 8">LMG 27010</strain>
    </source>
</reference>
<dbReference type="Proteomes" id="UP000585665">
    <property type="component" value="Unassembled WGS sequence"/>
</dbReference>
<dbReference type="Gene3D" id="2.140.10.10">
    <property type="entry name" value="Quinoprotein alcohol dehydrogenase-like superfamily"/>
    <property type="match status" value="2"/>
</dbReference>
<dbReference type="CDD" id="cd10280">
    <property type="entry name" value="PQQ_mGDH"/>
    <property type="match status" value="1"/>
</dbReference>